<comment type="caution">
    <text evidence="4">The sequence shown here is derived from an EMBL/GenBank/DDBJ whole genome shotgun (WGS) entry which is preliminary data.</text>
</comment>
<dbReference type="InterPro" id="IPR052929">
    <property type="entry name" value="RNase_H-like_EbsB-rel"/>
</dbReference>
<evidence type="ECO:0000259" key="2">
    <source>
        <dbReference type="Pfam" id="PF13456"/>
    </source>
</evidence>
<protein>
    <submittedName>
        <fullName evidence="4">Uncharacterized protein</fullName>
    </submittedName>
</protein>
<feature type="domain" description="RNase H type-1" evidence="2">
    <location>
        <begin position="521"/>
        <end position="587"/>
    </location>
</feature>
<dbReference type="PANTHER" id="PTHR47074">
    <property type="entry name" value="BNAC02G40300D PROTEIN"/>
    <property type="match status" value="1"/>
</dbReference>
<organism evidence="4 5">
    <name type="scientific">Senna tora</name>
    <dbReference type="NCBI Taxonomy" id="362788"/>
    <lineage>
        <taxon>Eukaryota</taxon>
        <taxon>Viridiplantae</taxon>
        <taxon>Streptophyta</taxon>
        <taxon>Embryophyta</taxon>
        <taxon>Tracheophyta</taxon>
        <taxon>Spermatophyta</taxon>
        <taxon>Magnoliopsida</taxon>
        <taxon>eudicotyledons</taxon>
        <taxon>Gunneridae</taxon>
        <taxon>Pentapetalae</taxon>
        <taxon>rosids</taxon>
        <taxon>fabids</taxon>
        <taxon>Fabales</taxon>
        <taxon>Fabaceae</taxon>
        <taxon>Caesalpinioideae</taxon>
        <taxon>Cassia clade</taxon>
        <taxon>Senna</taxon>
    </lineage>
</organism>
<evidence type="ECO:0000259" key="3">
    <source>
        <dbReference type="Pfam" id="PF13966"/>
    </source>
</evidence>
<gene>
    <name evidence="4" type="ORF">G2W53_003113</name>
</gene>
<sequence>MKATVVGHRMQLEQNANKDRKANQKQGRRWGEPQTARKTDALVKLMEKLRVEELAKEQGVEGEKVGDGKDTSHILVACVDGYGGTFNGEDRDKVVQNGEVGRAVVEEEIGVSAVSEVASQKQSVLQEIQNVLSMGEGGAGGKENVDPLPNMKSLRRYKKEARSHSSDPKGSTEVNVLCKRKWDEGREVEEANRMDNGLKKRRGEVVERMDGMGGGSRQLIEKDLIRCIWDGRSTAVWGDAWIPGLFPFSIAKPDNIIAGGLRVCDLLDDTGMWRDDVLAFLFTDNIFRHIKSIGARDVRLEDRWNWLGDAKGGFTVKPCYLKAMKLKWQVIDLLPSVQGGVHSDFWRRLWKLSVPPKYKMLVWRACVGVLPTCVALSHKGVEMGVACTFCGNEDEETYHVLVECPRLHGIWSGSRFGYESRRWHNNITEWLAVEGASWTQEQWGMCVIALYLLWETRNAVRFSNARLSTDQFWCRVAAVWEEMQDLTSWKEWNSMFGQRLRREKPTRGLVKINTDAGTLVDGGGVIGGLLRGGDGICVAAFTARVEMDHHATVLEAEAIRRGMEMALGLGFKRVVCETDAKQVVEYLLKMDANCVSCKPPVNKL</sequence>
<dbReference type="InterPro" id="IPR026960">
    <property type="entry name" value="RVT-Znf"/>
</dbReference>
<dbReference type="EMBL" id="JAAIUW010000002">
    <property type="protein sequence ID" value="KAF7840815.1"/>
    <property type="molecule type" value="Genomic_DNA"/>
</dbReference>
<dbReference type="Pfam" id="PF13966">
    <property type="entry name" value="zf-RVT"/>
    <property type="match status" value="1"/>
</dbReference>
<dbReference type="Pfam" id="PF13456">
    <property type="entry name" value="RVT_3"/>
    <property type="match status" value="1"/>
</dbReference>
<dbReference type="OrthoDB" id="1000431at2759"/>
<dbReference type="Gene3D" id="3.30.420.10">
    <property type="entry name" value="Ribonuclease H-like superfamily/Ribonuclease H"/>
    <property type="match status" value="1"/>
</dbReference>
<proteinExistence type="predicted"/>
<dbReference type="Proteomes" id="UP000634136">
    <property type="component" value="Unassembled WGS sequence"/>
</dbReference>
<dbReference type="GO" id="GO:0004523">
    <property type="term" value="F:RNA-DNA hybrid ribonuclease activity"/>
    <property type="evidence" value="ECO:0007669"/>
    <property type="project" value="InterPro"/>
</dbReference>
<dbReference type="PANTHER" id="PTHR47074:SF11">
    <property type="entry name" value="REVERSE TRANSCRIPTASE-LIKE PROTEIN"/>
    <property type="match status" value="1"/>
</dbReference>
<keyword evidence="5" id="KW-1185">Reference proteome</keyword>
<feature type="domain" description="Reverse transcriptase zinc-binding" evidence="3">
    <location>
        <begin position="342"/>
        <end position="411"/>
    </location>
</feature>
<evidence type="ECO:0000313" key="4">
    <source>
        <dbReference type="EMBL" id="KAF7840815.1"/>
    </source>
</evidence>
<feature type="region of interest" description="Disordered" evidence="1">
    <location>
        <begin position="1"/>
        <end position="37"/>
    </location>
</feature>
<dbReference type="InterPro" id="IPR044730">
    <property type="entry name" value="RNase_H-like_dom_plant"/>
</dbReference>
<evidence type="ECO:0000313" key="5">
    <source>
        <dbReference type="Proteomes" id="UP000634136"/>
    </source>
</evidence>
<dbReference type="InterPro" id="IPR036397">
    <property type="entry name" value="RNaseH_sf"/>
</dbReference>
<dbReference type="InterPro" id="IPR002156">
    <property type="entry name" value="RNaseH_domain"/>
</dbReference>
<dbReference type="AlphaFoldDB" id="A0A834X9Z0"/>
<evidence type="ECO:0000256" key="1">
    <source>
        <dbReference type="SAM" id="MobiDB-lite"/>
    </source>
</evidence>
<name>A0A834X9Z0_9FABA</name>
<reference evidence="4" key="1">
    <citation type="submission" date="2020-09" db="EMBL/GenBank/DDBJ databases">
        <title>Genome-Enabled Discovery of Anthraquinone Biosynthesis in Senna tora.</title>
        <authorList>
            <person name="Kang S.-H."/>
            <person name="Pandey R.P."/>
            <person name="Lee C.-M."/>
            <person name="Sim J.-S."/>
            <person name="Jeong J.-T."/>
            <person name="Choi B.-S."/>
            <person name="Jung M."/>
            <person name="Ginzburg D."/>
            <person name="Zhao K."/>
            <person name="Won S.Y."/>
            <person name="Oh T.-J."/>
            <person name="Yu Y."/>
            <person name="Kim N.-H."/>
            <person name="Lee O.R."/>
            <person name="Lee T.-H."/>
            <person name="Bashyal P."/>
            <person name="Kim T.-S."/>
            <person name="Lee W.-H."/>
            <person name="Kawkins C."/>
            <person name="Kim C.-K."/>
            <person name="Kim J.S."/>
            <person name="Ahn B.O."/>
            <person name="Rhee S.Y."/>
            <person name="Sohng J.K."/>
        </authorList>
    </citation>
    <scope>NUCLEOTIDE SEQUENCE</scope>
    <source>
        <tissue evidence="4">Leaf</tissue>
    </source>
</reference>
<dbReference type="GO" id="GO:0003676">
    <property type="term" value="F:nucleic acid binding"/>
    <property type="evidence" value="ECO:0007669"/>
    <property type="project" value="InterPro"/>
</dbReference>
<accession>A0A834X9Z0</accession>
<dbReference type="CDD" id="cd06222">
    <property type="entry name" value="RNase_H_like"/>
    <property type="match status" value="1"/>
</dbReference>